<evidence type="ECO:0000313" key="3">
    <source>
        <dbReference type="EMBL" id="OGY41157.1"/>
    </source>
</evidence>
<dbReference type="InterPro" id="IPR025275">
    <property type="entry name" value="DUF4015"/>
</dbReference>
<dbReference type="Proteomes" id="UP000176260">
    <property type="component" value="Unassembled WGS sequence"/>
</dbReference>
<keyword evidence="1" id="KW-0812">Transmembrane</keyword>
<comment type="caution">
    <text evidence="3">The sequence shown here is derived from an EMBL/GenBank/DDBJ whole genome shotgun (WGS) entry which is preliminary data.</text>
</comment>
<protein>
    <recommendedName>
        <fullName evidence="2">DUF4015 domain-containing protein</fullName>
    </recommendedName>
</protein>
<dbReference type="PANTHER" id="PTHR43405:SF1">
    <property type="entry name" value="GLYCOSYL HYDROLASE DIGH"/>
    <property type="match status" value="1"/>
</dbReference>
<evidence type="ECO:0000259" key="2">
    <source>
        <dbReference type="Pfam" id="PF13200"/>
    </source>
</evidence>
<gene>
    <name evidence="3" type="ORF">A2Y67_01005</name>
</gene>
<dbReference type="SUPFAM" id="SSF51445">
    <property type="entry name" value="(Trans)glycosidases"/>
    <property type="match status" value="1"/>
</dbReference>
<keyword evidence="1" id="KW-1133">Transmembrane helix</keyword>
<feature type="domain" description="DUF4015" evidence="2">
    <location>
        <begin position="67"/>
        <end position="377"/>
    </location>
</feature>
<dbReference type="InterPro" id="IPR017853">
    <property type="entry name" value="GH"/>
</dbReference>
<sequence length="384" mass="44049">MKKTILIFFNLILLGLVILTVFYLFTKKSEIFASENSHNLDKVLDVNIPGKILVIKREKAPEKEIRGLYLTSNTAGLPNRIDSFIKALKNSNLNAVVIDIKDYSGQIAYDSQIQMVNDLQTDRDYIKNLPQLIEKLHNENIYVIARQTVFQDPELASKKPDWAVKNSATGGLWYDNKGLAWMDPTKQEVWQYNLDIAKEAISLGFDEVNFDYIRFPSDGRMKLMQFANLENKTKAEIMKEFYKFLYDNIKSEPAYISGDLFGFTTEREDDMNIGQQIEDAALYFDYVCPMVYPSHYPNGYLDLKNPAAHPYQVVKFALTKGAESLSLVQNLRAKIRPWLQSFNMGAVYTPAMIEDQIRAGQEAGSFGYLLWNARNVYNYLPPAK</sequence>
<reference evidence="3 4" key="1">
    <citation type="journal article" date="2016" name="Nat. Commun.">
        <title>Thousands of microbial genomes shed light on interconnected biogeochemical processes in an aquifer system.</title>
        <authorList>
            <person name="Anantharaman K."/>
            <person name="Brown C.T."/>
            <person name="Hug L.A."/>
            <person name="Sharon I."/>
            <person name="Castelle C.J."/>
            <person name="Probst A.J."/>
            <person name="Thomas B.C."/>
            <person name="Singh A."/>
            <person name="Wilkins M.J."/>
            <person name="Karaoz U."/>
            <person name="Brodie E.L."/>
            <person name="Williams K.H."/>
            <person name="Hubbard S.S."/>
            <person name="Banfield J.F."/>
        </authorList>
    </citation>
    <scope>NUCLEOTIDE SEQUENCE [LARGE SCALE GENOMIC DNA]</scope>
</reference>
<evidence type="ECO:0000256" key="1">
    <source>
        <dbReference type="SAM" id="Phobius"/>
    </source>
</evidence>
<accession>A0A1G1XP78</accession>
<proteinExistence type="predicted"/>
<dbReference type="Gene3D" id="3.20.20.80">
    <property type="entry name" value="Glycosidases"/>
    <property type="match status" value="1"/>
</dbReference>
<dbReference type="Pfam" id="PF13200">
    <property type="entry name" value="DUF4015"/>
    <property type="match status" value="1"/>
</dbReference>
<name>A0A1G1XP78_9BACT</name>
<organism evidence="3 4">
    <name type="scientific">Candidatus Buchananbacteria bacterium RBG_13_39_9</name>
    <dbReference type="NCBI Taxonomy" id="1797531"/>
    <lineage>
        <taxon>Bacteria</taxon>
        <taxon>Candidatus Buchananiibacteriota</taxon>
    </lineage>
</organism>
<dbReference type="AlphaFoldDB" id="A0A1G1XP78"/>
<dbReference type="PANTHER" id="PTHR43405">
    <property type="entry name" value="GLYCOSYL HYDROLASE DIGH"/>
    <property type="match status" value="1"/>
</dbReference>
<feature type="transmembrane region" description="Helical" evidence="1">
    <location>
        <begin position="7"/>
        <end position="25"/>
    </location>
</feature>
<evidence type="ECO:0000313" key="4">
    <source>
        <dbReference type="Proteomes" id="UP000176260"/>
    </source>
</evidence>
<dbReference type="InterPro" id="IPR052177">
    <property type="entry name" value="Divisome_Glycosyl_Hydrolase"/>
</dbReference>
<keyword evidence="1" id="KW-0472">Membrane</keyword>
<dbReference type="EMBL" id="MHIA01000033">
    <property type="protein sequence ID" value="OGY41157.1"/>
    <property type="molecule type" value="Genomic_DNA"/>
</dbReference>